<feature type="compositionally biased region" description="Basic and acidic residues" evidence="4">
    <location>
        <begin position="12"/>
        <end position="21"/>
    </location>
</feature>
<keyword evidence="2" id="KW-0238">DNA-binding</keyword>
<dbReference type="GO" id="GO:0003700">
    <property type="term" value="F:DNA-binding transcription factor activity"/>
    <property type="evidence" value="ECO:0007669"/>
    <property type="project" value="InterPro"/>
</dbReference>
<name>A0A918X4H4_9ACTN</name>
<evidence type="ECO:0000259" key="5">
    <source>
        <dbReference type="Pfam" id="PF12802"/>
    </source>
</evidence>
<reference evidence="6" key="2">
    <citation type="submission" date="2020-09" db="EMBL/GenBank/DDBJ databases">
        <authorList>
            <person name="Sun Q."/>
            <person name="Ohkuma M."/>
        </authorList>
    </citation>
    <scope>NUCLEOTIDE SEQUENCE</scope>
    <source>
        <strain evidence="6">JCM 4637</strain>
    </source>
</reference>
<feature type="domain" description="HTH marR-type" evidence="5">
    <location>
        <begin position="38"/>
        <end position="97"/>
    </location>
</feature>
<evidence type="ECO:0000256" key="1">
    <source>
        <dbReference type="ARBA" id="ARBA00023015"/>
    </source>
</evidence>
<evidence type="ECO:0000313" key="6">
    <source>
        <dbReference type="EMBL" id="GHD11367.1"/>
    </source>
</evidence>
<keyword evidence="3" id="KW-0804">Transcription</keyword>
<dbReference type="GO" id="GO:0003677">
    <property type="term" value="F:DNA binding"/>
    <property type="evidence" value="ECO:0007669"/>
    <property type="project" value="UniProtKB-KW"/>
</dbReference>
<gene>
    <name evidence="6" type="ORF">GCM10010334_67360</name>
</gene>
<dbReference type="Pfam" id="PF12802">
    <property type="entry name" value="MarR_2"/>
    <property type="match status" value="1"/>
</dbReference>
<dbReference type="PANTHER" id="PTHR38465:SF2">
    <property type="entry name" value="HTH-TYPE TRANSCRIPTIONAL REGULATOR MMPR5"/>
    <property type="match status" value="1"/>
</dbReference>
<dbReference type="Gene3D" id="1.10.10.10">
    <property type="entry name" value="Winged helix-like DNA-binding domain superfamily/Winged helix DNA-binding domain"/>
    <property type="match status" value="1"/>
</dbReference>
<dbReference type="Proteomes" id="UP000638353">
    <property type="component" value="Unassembled WGS sequence"/>
</dbReference>
<dbReference type="InterPro" id="IPR036388">
    <property type="entry name" value="WH-like_DNA-bd_sf"/>
</dbReference>
<dbReference type="EMBL" id="BMVC01000017">
    <property type="protein sequence ID" value="GHD11367.1"/>
    <property type="molecule type" value="Genomic_DNA"/>
</dbReference>
<sequence>MTSTNGAPPGGGEREAGRDPEAVSRFVERFAGEMTDAGMQRMASRVFAALLASEDGSLTSTELSEQLQISPAAVSGAIRYLTHVSMVRREREPGTRRDRYLLHDQLWYEAFGRRDQIMVRWEAVLLEGAELLGPDTAAGRRVAESADFFAFVQKEIPLMMERWRAQRTATATGEQG</sequence>
<comment type="caution">
    <text evidence="6">The sequence shown here is derived from an EMBL/GenBank/DDBJ whole genome shotgun (WGS) entry which is preliminary data.</text>
</comment>
<keyword evidence="1" id="KW-0805">Transcription regulation</keyword>
<organism evidence="6 7">
    <name type="scientific">Streptomyces finlayi</name>
    <dbReference type="NCBI Taxonomy" id="67296"/>
    <lineage>
        <taxon>Bacteria</taxon>
        <taxon>Bacillati</taxon>
        <taxon>Actinomycetota</taxon>
        <taxon>Actinomycetes</taxon>
        <taxon>Kitasatosporales</taxon>
        <taxon>Streptomycetaceae</taxon>
        <taxon>Streptomyces</taxon>
    </lineage>
</organism>
<proteinExistence type="predicted"/>
<dbReference type="RefSeq" id="WP_189826825.1">
    <property type="nucleotide sequence ID" value="NZ_BMVC01000017.1"/>
</dbReference>
<evidence type="ECO:0000313" key="7">
    <source>
        <dbReference type="Proteomes" id="UP000638353"/>
    </source>
</evidence>
<protein>
    <submittedName>
        <fullName evidence="6">MarR family transcriptional regulator</fullName>
    </submittedName>
</protein>
<accession>A0A918X4H4</accession>
<evidence type="ECO:0000256" key="2">
    <source>
        <dbReference type="ARBA" id="ARBA00023125"/>
    </source>
</evidence>
<dbReference type="SUPFAM" id="SSF46785">
    <property type="entry name" value="Winged helix' DNA-binding domain"/>
    <property type="match status" value="1"/>
</dbReference>
<dbReference type="InterPro" id="IPR052362">
    <property type="entry name" value="HTH-GbsR_regulator"/>
</dbReference>
<evidence type="ECO:0000256" key="4">
    <source>
        <dbReference type="SAM" id="MobiDB-lite"/>
    </source>
</evidence>
<dbReference type="Gene3D" id="1.10.287.160">
    <property type="entry name" value="HR1 repeat"/>
    <property type="match status" value="1"/>
</dbReference>
<evidence type="ECO:0000256" key="3">
    <source>
        <dbReference type="ARBA" id="ARBA00023163"/>
    </source>
</evidence>
<dbReference type="PANTHER" id="PTHR38465">
    <property type="entry name" value="HTH-TYPE TRANSCRIPTIONAL REGULATOR MJ1563-RELATED"/>
    <property type="match status" value="1"/>
</dbReference>
<dbReference type="InterPro" id="IPR036390">
    <property type="entry name" value="WH_DNA-bd_sf"/>
</dbReference>
<feature type="region of interest" description="Disordered" evidence="4">
    <location>
        <begin position="1"/>
        <end position="21"/>
    </location>
</feature>
<dbReference type="InterPro" id="IPR000835">
    <property type="entry name" value="HTH_MarR-typ"/>
</dbReference>
<reference evidence="6" key="1">
    <citation type="journal article" date="2014" name="Int. J. Syst. Evol. Microbiol.">
        <title>Complete genome sequence of Corynebacterium casei LMG S-19264T (=DSM 44701T), isolated from a smear-ripened cheese.</title>
        <authorList>
            <consortium name="US DOE Joint Genome Institute (JGI-PGF)"/>
            <person name="Walter F."/>
            <person name="Albersmeier A."/>
            <person name="Kalinowski J."/>
            <person name="Ruckert C."/>
        </authorList>
    </citation>
    <scope>NUCLEOTIDE SEQUENCE</scope>
    <source>
        <strain evidence="6">JCM 4637</strain>
    </source>
</reference>
<dbReference type="AlphaFoldDB" id="A0A918X4H4"/>